<evidence type="ECO:0000256" key="1">
    <source>
        <dbReference type="SAM" id="Phobius"/>
    </source>
</evidence>
<gene>
    <name evidence="3" type="ORF">CWC05_08195</name>
</gene>
<dbReference type="GO" id="GO:0003824">
    <property type="term" value="F:catalytic activity"/>
    <property type="evidence" value="ECO:0007669"/>
    <property type="project" value="InterPro"/>
</dbReference>
<evidence type="ECO:0000313" key="3">
    <source>
        <dbReference type="EMBL" id="TMP87471.1"/>
    </source>
</evidence>
<dbReference type="NCBIfam" id="NF003840">
    <property type="entry name" value="PRK05421.1-2"/>
    <property type="match status" value="1"/>
</dbReference>
<feature type="domain" description="Endonuclease/exonuclease/phosphatase" evidence="2">
    <location>
        <begin position="73"/>
        <end position="274"/>
    </location>
</feature>
<sequence>MAQPIGSPSRYIIVVISLYLVFYSAFLLWQQWVLPAASEDIQGIVSTPRQCAQQLRKPITTHTDVLPQRIEVLSWNIYKAQHEQLLPDLRALSQGVDFVLLQEAFRDQQLFAIKPYARFSPGFRGWSKQTGTLLLSDFQPQLYCRFYQREPWLRTPKASSISRYALAQGGSLLVVNLHGINFTWGTEDYQRQLKTLTLLIAQHQGPVIFAGDFNTWSHARQQLVKQLLTPLQLAPVTLSPDQRTRFFGYALDQVWTRGVEIKRAQALTRKSSDHNPILVSLSL</sequence>
<organism evidence="3 4">
    <name type="scientific">Pseudoalteromonas ruthenica</name>
    <dbReference type="NCBI Taxonomy" id="151081"/>
    <lineage>
        <taxon>Bacteria</taxon>
        <taxon>Pseudomonadati</taxon>
        <taxon>Pseudomonadota</taxon>
        <taxon>Gammaproteobacteria</taxon>
        <taxon>Alteromonadales</taxon>
        <taxon>Pseudoalteromonadaceae</taxon>
        <taxon>Pseudoalteromonas</taxon>
    </lineage>
</organism>
<dbReference type="EMBL" id="PNCG01000007">
    <property type="protein sequence ID" value="TMP87471.1"/>
    <property type="molecule type" value="Genomic_DNA"/>
</dbReference>
<evidence type="ECO:0000259" key="2">
    <source>
        <dbReference type="Pfam" id="PF03372"/>
    </source>
</evidence>
<evidence type="ECO:0000313" key="4">
    <source>
        <dbReference type="Proteomes" id="UP000305874"/>
    </source>
</evidence>
<dbReference type="Pfam" id="PF03372">
    <property type="entry name" value="Exo_endo_phos"/>
    <property type="match status" value="1"/>
</dbReference>
<comment type="caution">
    <text evidence="3">The sequence shown here is derived from an EMBL/GenBank/DDBJ whole genome shotgun (WGS) entry which is preliminary data.</text>
</comment>
<keyword evidence="1" id="KW-0812">Transmembrane</keyword>
<dbReference type="Proteomes" id="UP000305874">
    <property type="component" value="Unassembled WGS sequence"/>
</dbReference>
<feature type="transmembrane region" description="Helical" evidence="1">
    <location>
        <begin position="12"/>
        <end position="32"/>
    </location>
</feature>
<proteinExistence type="predicted"/>
<keyword evidence="1" id="KW-1133">Transmembrane helix</keyword>
<protein>
    <submittedName>
        <fullName evidence="3">EEP domain-containing protein</fullName>
    </submittedName>
</protein>
<keyword evidence="1" id="KW-0472">Membrane</keyword>
<accession>A0A5S3Z626</accession>
<dbReference type="AlphaFoldDB" id="A0A5S3Z626"/>
<reference evidence="3 4" key="1">
    <citation type="submission" date="2017-12" db="EMBL/GenBank/DDBJ databases">
        <authorList>
            <person name="Paulsen S."/>
            <person name="Gram L.K."/>
        </authorList>
    </citation>
    <scope>NUCLEOTIDE SEQUENCE [LARGE SCALE GENOMIC DNA]</scope>
    <source>
        <strain evidence="3 4">S2897</strain>
    </source>
</reference>
<name>A0A5S3Z626_9GAMM</name>
<reference evidence="4" key="2">
    <citation type="submission" date="2019-06" db="EMBL/GenBank/DDBJ databases">
        <title>Co-occurence of chitin degradation, pigmentation and bioactivity in marine Pseudoalteromonas.</title>
        <authorList>
            <person name="Sonnenschein E.C."/>
            <person name="Bech P.K."/>
        </authorList>
    </citation>
    <scope>NUCLEOTIDE SEQUENCE [LARGE SCALE GENOMIC DNA]</scope>
    <source>
        <strain evidence="4">S2897</strain>
    </source>
</reference>
<dbReference type="InterPro" id="IPR005135">
    <property type="entry name" value="Endo/exonuclease/phosphatase"/>
</dbReference>
<dbReference type="SUPFAM" id="SSF56219">
    <property type="entry name" value="DNase I-like"/>
    <property type="match status" value="1"/>
</dbReference>
<dbReference type="Gene3D" id="3.60.10.10">
    <property type="entry name" value="Endonuclease/exonuclease/phosphatase"/>
    <property type="match status" value="1"/>
</dbReference>
<dbReference type="InterPro" id="IPR036691">
    <property type="entry name" value="Endo/exonu/phosph_ase_sf"/>
</dbReference>
<dbReference type="NCBIfam" id="NF003842">
    <property type="entry name" value="PRK05421.1-4"/>
    <property type="match status" value="1"/>
</dbReference>